<keyword evidence="3" id="KW-1185">Reference proteome</keyword>
<dbReference type="Proteomes" id="UP000470246">
    <property type="component" value="Unassembled WGS sequence"/>
</dbReference>
<dbReference type="Gene3D" id="3.40.710.10">
    <property type="entry name" value="DD-peptidase/beta-lactamase superfamily"/>
    <property type="match status" value="1"/>
</dbReference>
<proteinExistence type="predicted"/>
<organism evidence="2 3">
    <name type="scientific">Geodermatophilus sabuli</name>
    <dbReference type="NCBI Taxonomy" id="1564158"/>
    <lineage>
        <taxon>Bacteria</taxon>
        <taxon>Bacillati</taxon>
        <taxon>Actinomycetota</taxon>
        <taxon>Actinomycetes</taxon>
        <taxon>Geodermatophilales</taxon>
        <taxon>Geodermatophilaceae</taxon>
        <taxon>Geodermatophilus</taxon>
    </lineage>
</organism>
<dbReference type="Pfam" id="PF00144">
    <property type="entry name" value="Beta-lactamase"/>
    <property type="match status" value="1"/>
</dbReference>
<name>A0A7K3VXF7_9ACTN</name>
<dbReference type="PANTHER" id="PTHR43283">
    <property type="entry name" value="BETA-LACTAMASE-RELATED"/>
    <property type="match status" value="1"/>
</dbReference>
<evidence type="ECO:0000313" key="2">
    <source>
        <dbReference type="EMBL" id="NEK56554.1"/>
    </source>
</evidence>
<reference evidence="2 3" key="1">
    <citation type="submission" date="2020-02" db="EMBL/GenBank/DDBJ databases">
        <title>Geodermatophilus sabuli CPCC 205279 I12A-02694.</title>
        <authorList>
            <person name="Jiang Z."/>
        </authorList>
    </citation>
    <scope>NUCLEOTIDE SEQUENCE [LARGE SCALE GENOMIC DNA]</scope>
    <source>
        <strain evidence="2 3">I12A-02694</strain>
    </source>
</reference>
<dbReference type="SUPFAM" id="SSF56601">
    <property type="entry name" value="beta-lactamase/transpeptidase-like"/>
    <property type="match status" value="1"/>
</dbReference>
<gene>
    <name evidence="2" type="ORF">GCU56_01520</name>
</gene>
<dbReference type="EMBL" id="JAAGWF010000002">
    <property type="protein sequence ID" value="NEK56554.1"/>
    <property type="molecule type" value="Genomic_DNA"/>
</dbReference>
<sequence length="388" mass="40829">MGQGLSTGGLERFAAVAASHVGDDRVPGLVALVARGEEVHVTALGRLAVGGRPVERGSLFRIASTTKPITAAATLALVREGLLDLDEPVDRLLPELADRRVLRRMDGPLDDTLPAAGPVTVRGLLTFTFGFGMAMEMFTAAEPWPVVAAAAEAGLATIGPPQPDDVVEPDTWIARFGELPLLAQPGERWLYNTGAHVLSVLCARAAGTSYDEVLRTRVLEPLGMRDTAFSAEDVERLATAYQPTPDGLVVWDRPDGQWSRPPVFPDGAAGLVSTVDDLLAFARMLLRGGAPVLTADQVRAMGRDHLTAGQREAGAAILGGRGWGLGTSVVRAGPWAGATGWDGGLGTSFLVHPEHDLAVIVLTQRLFDTAQAPAVHTELQTAALAACR</sequence>
<dbReference type="InterPro" id="IPR012338">
    <property type="entry name" value="Beta-lactam/transpept-like"/>
</dbReference>
<accession>A0A7K3VXF7</accession>
<dbReference type="AlphaFoldDB" id="A0A7K3VXF7"/>
<feature type="domain" description="Beta-lactamase-related" evidence="1">
    <location>
        <begin position="14"/>
        <end position="371"/>
    </location>
</feature>
<dbReference type="InterPro" id="IPR050789">
    <property type="entry name" value="Diverse_Enzym_Activities"/>
</dbReference>
<evidence type="ECO:0000313" key="3">
    <source>
        <dbReference type="Proteomes" id="UP000470246"/>
    </source>
</evidence>
<dbReference type="RefSeq" id="WP_163479729.1">
    <property type="nucleotide sequence ID" value="NZ_JAAGWF010000002.1"/>
</dbReference>
<dbReference type="InterPro" id="IPR001466">
    <property type="entry name" value="Beta-lactam-related"/>
</dbReference>
<comment type="caution">
    <text evidence="2">The sequence shown here is derived from an EMBL/GenBank/DDBJ whole genome shotgun (WGS) entry which is preliminary data.</text>
</comment>
<dbReference type="PANTHER" id="PTHR43283:SF3">
    <property type="entry name" value="BETA-LACTAMASE FAMILY PROTEIN (AFU_ORTHOLOGUE AFUA_5G07500)"/>
    <property type="match status" value="1"/>
</dbReference>
<evidence type="ECO:0000259" key="1">
    <source>
        <dbReference type="Pfam" id="PF00144"/>
    </source>
</evidence>
<protein>
    <submittedName>
        <fullName evidence="2">Beta-lactamase family protein</fullName>
    </submittedName>
</protein>